<evidence type="ECO:0000256" key="1">
    <source>
        <dbReference type="ARBA" id="ARBA00004141"/>
    </source>
</evidence>
<keyword evidence="5 6" id="KW-0472">Membrane</keyword>
<dbReference type="InterPro" id="IPR037185">
    <property type="entry name" value="EmrE-like"/>
</dbReference>
<evidence type="ECO:0000256" key="4">
    <source>
        <dbReference type="ARBA" id="ARBA00022989"/>
    </source>
</evidence>
<feature type="transmembrane region" description="Helical" evidence="6">
    <location>
        <begin position="163"/>
        <end position="180"/>
    </location>
</feature>
<dbReference type="InterPro" id="IPR000620">
    <property type="entry name" value="EamA_dom"/>
</dbReference>
<dbReference type="RefSeq" id="WP_074444485.1">
    <property type="nucleotide sequence ID" value="NZ_FMBM01000002.1"/>
</dbReference>
<dbReference type="Pfam" id="PF00892">
    <property type="entry name" value="EamA"/>
    <property type="match status" value="2"/>
</dbReference>
<evidence type="ECO:0000256" key="6">
    <source>
        <dbReference type="SAM" id="Phobius"/>
    </source>
</evidence>
<keyword evidence="4 6" id="KW-1133">Transmembrane helix</keyword>
<organism evidence="8 9">
    <name type="scientific">Saliniramus fredricksonii</name>
    <dbReference type="NCBI Taxonomy" id="1653334"/>
    <lineage>
        <taxon>Bacteria</taxon>
        <taxon>Pseudomonadati</taxon>
        <taxon>Pseudomonadota</taxon>
        <taxon>Alphaproteobacteria</taxon>
        <taxon>Hyphomicrobiales</taxon>
        <taxon>Salinarimonadaceae</taxon>
        <taxon>Saliniramus</taxon>
    </lineage>
</organism>
<evidence type="ECO:0000259" key="7">
    <source>
        <dbReference type="Pfam" id="PF00892"/>
    </source>
</evidence>
<dbReference type="EMBL" id="FMBM01000002">
    <property type="protein sequence ID" value="SCC80517.1"/>
    <property type="molecule type" value="Genomic_DNA"/>
</dbReference>
<comment type="caution">
    <text evidence="8">The sequence shown here is derived from an EMBL/GenBank/DDBJ whole genome shotgun (WGS) entry which is preliminary data.</text>
</comment>
<feature type="transmembrane region" description="Helical" evidence="6">
    <location>
        <begin position="222"/>
        <end position="240"/>
    </location>
</feature>
<dbReference type="Gene3D" id="1.10.3730.20">
    <property type="match status" value="2"/>
</dbReference>
<name>A0ABY0K7Z3_9HYPH</name>
<feature type="transmembrane region" description="Helical" evidence="6">
    <location>
        <begin position="52"/>
        <end position="71"/>
    </location>
</feature>
<keyword evidence="3 6" id="KW-0812">Transmembrane</keyword>
<feature type="domain" description="EamA" evidence="7">
    <location>
        <begin position="23"/>
        <end position="154"/>
    </location>
</feature>
<keyword evidence="9" id="KW-1185">Reference proteome</keyword>
<accession>A0ABY0K7Z3</accession>
<dbReference type="SUPFAM" id="SSF103481">
    <property type="entry name" value="Multidrug resistance efflux transporter EmrE"/>
    <property type="match status" value="2"/>
</dbReference>
<evidence type="ECO:0000256" key="3">
    <source>
        <dbReference type="ARBA" id="ARBA00022692"/>
    </source>
</evidence>
<dbReference type="PANTHER" id="PTHR22911">
    <property type="entry name" value="ACYL-MALONYL CONDENSING ENZYME-RELATED"/>
    <property type="match status" value="1"/>
</dbReference>
<dbReference type="Proteomes" id="UP000182800">
    <property type="component" value="Unassembled WGS sequence"/>
</dbReference>
<evidence type="ECO:0000313" key="8">
    <source>
        <dbReference type="EMBL" id="SCC80517.1"/>
    </source>
</evidence>
<feature type="domain" description="EamA" evidence="7">
    <location>
        <begin position="166"/>
        <end position="291"/>
    </location>
</feature>
<comment type="subcellular location">
    <subcellularLocation>
        <location evidence="1">Membrane</location>
        <topology evidence="1">Multi-pass membrane protein</topology>
    </subcellularLocation>
</comment>
<evidence type="ECO:0000256" key="5">
    <source>
        <dbReference type="ARBA" id="ARBA00023136"/>
    </source>
</evidence>
<comment type="similarity">
    <text evidence="2">Belongs to the drug/metabolite transporter (DMT) superfamily. 10 TMS drug/metabolite exporter (DME) (TC 2.A.7.3) family.</text>
</comment>
<proteinExistence type="inferred from homology"/>
<gene>
    <name evidence="8" type="ORF">GA0071312_1539</name>
</gene>
<sequence length="314" mass="33977">MSQPSAQPSQTAARPAGNVLLVVAWMTGTLLSFSTVAVSIRELSGSIGVFDILALRNIAGIIILVGVAIAYPSLREGFRPRRMGLHLQRNVIHFFGQYAWALGVTLLPLAMVFAIEFTTPAWVALFAFLLLGEKLTAPRLIAIALGFIGILVILRPAPGSLDPTGLIVLGAAICFALTTIATKRLTGTESTFAILLWMNVMQLPMNYLGADKLFFLQIPDLPILPLIGICVGGLSAHFCLTNAYRHGDAVIVVPLDFLRLPLIALIGWLLYTEPLDPFIFAGGALILIGILQNLRAERRRNLAARAARVTMKEE</sequence>
<protein>
    <submittedName>
        <fullName evidence="8">Threonine/homoserine efflux transporter RhtA</fullName>
    </submittedName>
</protein>
<feature type="transmembrane region" description="Helical" evidence="6">
    <location>
        <begin position="140"/>
        <end position="157"/>
    </location>
</feature>
<feature type="transmembrane region" description="Helical" evidence="6">
    <location>
        <begin position="249"/>
        <end position="271"/>
    </location>
</feature>
<feature type="transmembrane region" description="Helical" evidence="6">
    <location>
        <begin position="91"/>
        <end position="111"/>
    </location>
</feature>
<reference evidence="8 9" key="1">
    <citation type="submission" date="2016-08" db="EMBL/GenBank/DDBJ databases">
        <authorList>
            <person name="Varghese N."/>
            <person name="Submissions Spin"/>
        </authorList>
    </citation>
    <scope>NUCLEOTIDE SEQUENCE [LARGE SCALE GENOMIC DNA]</scope>
    <source>
        <strain evidence="8 9">HL-109</strain>
    </source>
</reference>
<feature type="transmembrane region" description="Helical" evidence="6">
    <location>
        <begin position="277"/>
        <end position="294"/>
    </location>
</feature>
<evidence type="ECO:0000313" key="9">
    <source>
        <dbReference type="Proteomes" id="UP000182800"/>
    </source>
</evidence>
<dbReference type="PANTHER" id="PTHR22911:SF6">
    <property type="entry name" value="SOLUTE CARRIER FAMILY 35 MEMBER G1"/>
    <property type="match status" value="1"/>
</dbReference>
<evidence type="ECO:0000256" key="2">
    <source>
        <dbReference type="ARBA" id="ARBA00009853"/>
    </source>
</evidence>
<feature type="transmembrane region" description="Helical" evidence="6">
    <location>
        <begin position="20"/>
        <end position="40"/>
    </location>
</feature>